<evidence type="ECO:0000313" key="2">
    <source>
        <dbReference type="Ensembl" id="ENSCMIP00000025198.1"/>
    </source>
</evidence>
<feature type="transmembrane region" description="Helical" evidence="1">
    <location>
        <begin position="52"/>
        <end position="73"/>
    </location>
</feature>
<reference evidence="3" key="2">
    <citation type="journal article" date="2007" name="PLoS Biol.">
        <title>Survey sequencing and comparative analysis of the elephant shark (Callorhinchus milii) genome.</title>
        <authorList>
            <person name="Venkatesh B."/>
            <person name="Kirkness E.F."/>
            <person name="Loh Y.H."/>
            <person name="Halpern A.L."/>
            <person name="Lee A.P."/>
            <person name="Johnson J."/>
            <person name="Dandona N."/>
            <person name="Viswanathan L.D."/>
            <person name="Tay A."/>
            <person name="Venter J.C."/>
            <person name="Strausberg R.L."/>
            <person name="Brenner S."/>
        </authorList>
    </citation>
    <scope>NUCLEOTIDE SEQUENCE [LARGE SCALE GENOMIC DNA]</scope>
</reference>
<dbReference type="InParanoid" id="A0A4W3IE86"/>
<keyword evidence="3" id="KW-1185">Reference proteome</keyword>
<dbReference type="AlphaFoldDB" id="A0A4W3IE86"/>
<sequence>ESIVDVTIPVLSSIISLSDAVSRLFSYSMHLHSSSLIVSVCLTWRRSVFLELSFFLGLPMVSFCVFVDVFVCLHDSLYLTFNRFVQIEPLQVSVIQMRG</sequence>
<evidence type="ECO:0000256" key="1">
    <source>
        <dbReference type="SAM" id="Phobius"/>
    </source>
</evidence>
<reference evidence="3" key="1">
    <citation type="journal article" date="2006" name="Science">
        <title>Ancient noncoding elements conserved in the human genome.</title>
        <authorList>
            <person name="Venkatesh B."/>
            <person name="Kirkness E.F."/>
            <person name="Loh Y.H."/>
            <person name="Halpern A.L."/>
            <person name="Lee A.P."/>
            <person name="Johnson J."/>
            <person name="Dandona N."/>
            <person name="Viswanathan L.D."/>
            <person name="Tay A."/>
            <person name="Venter J.C."/>
            <person name="Strausberg R.L."/>
            <person name="Brenner S."/>
        </authorList>
    </citation>
    <scope>NUCLEOTIDE SEQUENCE [LARGE SCALE GENOMIC DNA]</scope>
</reference>
<accession>A0A4W3IE86</accession>
<reference evidence="2" key="4">
    <citation type="submission" date="2025-08" db="UniProtKB">
        <authorList>
            <consortium name="Ensembl"/>
        </authorList>
    </citation>
    <scope>IDENTIFICATION</scope>
</reference>
<dbReference type="Proteomes" id="UP000314986">
    <property type="component" value="Unassembled WGS sequence"/>
</dbReference>
<keyword evidence="1" id="KW-1133">Transmembrane helix</keyword>
<name>A0A4W3IE86_CALMI</name>
<organism evidence="2 3">
    <name type="scientific">Callorhinchus milii</name>
    <name type="common">Ghost shark</name>
    <dbReference type="NCBI Taxonomy" id="7868"/>
    <lineage>
        <taxon>Eukaryota</taxon>
        <taxon>Metazoa</taxon>
        <taxon>Chordata</taxon>
        <taxon>Craniata</taxon>
        <taxon>Vertebrata</taxon>
        <taxon>Chondrichthyes</taxon>
        <taxon>Holocephali</taxon>
        <taxon>Chimaeriformes</taxon>
        <taxon>Callorhinchidae</taxon>
        <taxon>Callorhinchus</taxon>
    </lineage>
</organism>
<protein>
    <submittedName>
        <fullName evidence="2">Uncharacterized protein</fullName>
    </submittedName>
</protein>
<reference evidence="3" key="3">
    <citation type="journal article" date="2014" name="Nature">
        <title>Elephant shark genome provides unique insights into gnathostome evolution.</title>
        <authorList>
            <consortium name="International Elephant Shark Genome Sequencing Consortium"/>
            <person name="Venkatesh B."/>
            <person name="Lee A.P."/>
            <person name="Ravi V."/>
            <person name="Maurya A.K."/>
            <person name="Lian M.M."/>
            <person name="Swann J.B."/>
            <person name="Ohta Y."/>
            <person name="Flajnik M.F."/>
            <person name="Sutoh Y."/>
            <person name="Kasahara M."/>
            <person name="Hoon S."/>
            <person name="Gangu V."/>
            <person name="Roy S.W."/>
            <person name="Irimia M."/>
            <person name="Korzh V."/>
            <person name="Kondrychyn I."/>
            <person name="Lim Z.W."/>
            <person name="Tay B.H."/>
            <person name="Tohari S."/>
            <person name="Kong K.W."/>
            <person name="Ho S."/>
            <person name="Lorente-Galdos B."/>
            <person name="Quilez J."/>
            <person name="Marques-Bonet T."/>
            <person name="Raney B.J."/>
            <person name="Ingham P.W."/>
            <person name="Tay A."/>
            <person name="Hillier L.W."/>
            <person name="Minx P."/>
            <person name="Boehm T."/>
            <person name="Wilson R.K."/>
            <person name="Brenner S."/>
            <person name="Warren W.C."/>
        </authorList>
    </citation>
    <scope>NUCLEOTIDE SEQUENCE [LARGE SCALE GENOMIC DNA]</scope>
</reference>
<keyword evidence="1" id="KW-0812">Transmembrane</keyword>
<reference evidence="2" key="5">
    <citation type="submission" date="2025-09" db="UniProtKB">
        <authorList>
            <consortium name="Ensembl"/>
        </authorList>
    </citation>
    <scope>IDENTIFICATION</scope>
</reference>
<proteinExistence type="predicted"/>
<dbReference type="Ensembl" id="ENSCMIT00000025611.1">
    <property type="protein sequence ID" value="ENSCMIP00000025198.1"/>
    <property type="gene ID" value="ENSCMIG00000011086.1"/>
</dbReference>
<evidence type="ECO:0000313" key="3">
    <source>
        <dbReference type="Proteomes" id="UP000314986"/>
    </source>
</evidence>
<keyword evidence="1" id="KW-0472">Membrane</keyword>